<dbReference type="GO" id="GO:0009007">
    <property type="term" value="F:site-specific DNA-methyltransferase (adenine-specific) activity"/>
    <property type="evidence" value="ECO:0007669"/>
    <property type="project" value="UniProtKB-EC"/>
</dbReference>
<dbReference type="GO" id="GO:0032259">
    <property type="term" value="P:methylation"/>
    <property type="evidence" value="ECO:0007669"/>
    <property type="project" value="UniProtKB-KW"/>
</dbReference>
<name>A0A1M4TQK0_MARH1</name>
<dbReference type="Proteomes" id="UP000184334">
    <property type="component" value="Unassembled WGS sequence"/>
</dbReference>
<keyword evidence="1 4" id="KW-0489">Methyltransferase</keyword>
<keyword evidence="5" id="KW-1185">Reference proteome</keyword>
<protein>
    <submittedName>
        <fullName evidence="4">DNA adenine methylase</fullName>
    </submittedName>
</protein>
<dbReference type="InterPro" id="IPR029063">
    <property type="entry name" value="SAM-dependent_MTases_sf"/>
</dbReference>
<dbReference type="GO" id="GO:0043565">
    <property type="term" value="F:sequence-specific DNA binding"/>
    <property type="evidence" value="ECO:0007669"/>
    <property type="project" value="TreeGrafter"/>
</dbReference>
<dbReference type="EMBL" id="FQUI01000005">
    <property type="protein sequence ID" value="SHE46664.1"/>
    <property type="molecule type" value="Genomic_DNA"/>
</dbReference>
<evidence type="ECO:0000256" key="1">
    <source>
        <dbReference type="ARBA" id="ARBA00022603"/>
    </source>
</evidence>
<dbReference type="STRING" id="1122195.SAMN02745164_00474"/>
<evidence type="ECO:0000256" key="2">
    <source>
        <dbReference type="ARBA" id="ARBA00022679"/>
    </source>
</evidence>
<dbReference type="GO" id="GO:0006298">
    <property type="term" value="P:mismatch repair"/>
    <property type="evidence" value="ECO:0007669"/>
    <property type="project" value="TreeGrafter"/>
</dbReference>
<organism evidence="4 5">
    <name type="scientific">Marinitoga hydrogenitolerans (strain DSM 16785 / JCM 12826 / AT1271)</name>
    <dbReference type="NCBI Taxonomy" id="1122195"/>
    <lineage>
        <taxon>Bacteria</taxon>
        <taxon>Thermotogati</taxon>
        <taxon>Thermotogota</taxon>
        <taxon>Thermotogae</taxon>
        <taxon>Petrotogales</taxon>
        <taxon>Petrotogaceae</taxon>
        <taxon>Marinitoga</taxon>
    </lineage>
</organism>
<evidence type="ECO:0000256" key="3">
    <source>
        <dbReference type="ARBA" id="ARBA00022691"/>
    </source>
</evidence>
<dbReference type="GO" id="GO:1904047">
    <property type="term" value="F:S-adenosyl-L-methionine binding"/>
    <property type="evidence" value="ECO:0007669"/>
    <property type="project" value="TreeGrafter"/>
</dbReference>
<dbReference type="InterPro" id="IPR012327">
    <property type="entry name" value="MeTrfase_D12"/>
</dbReference>
<evidence type="ECO:0000313" key="4">
    <source>
        <dbReference type="EMBL" id="SHE46664.1"/>
    </source>
</evidence>
<dbReference type="SUPFAM" id="SSF53335">
    <property type="entry name" value="S-adenosyl-L-methionine-dependent methyltransferases"/>
    <property type="match status" value="1"/>
</dbReference>
<keyword evidence="3" id="KW-0949">S-adenosyl-L-methionine</keyword>
<gene>
    <name evidence="4" type="ORF">SAMN02745164_00474</name>
</gene>
<dbReference type="OrthoDB" id="9805629at2"/>
<accession>A0A1M4TQK0</accession>
<dbReference type="Pfam" id="PF02086">
    <property type="entry name" value="MethyltransfD12"/>
    <property type="match status" value="1"/>
</dbReference>
<sequence>MARYSLSPLRYPGGKAKLFPVIKEILIKNNLIGSTYVEPFAGGAGLALLLLKENLVKKIIINDLDRSIYAFWYSTLNYTELFIKKIRKANINIDEWYKQKEIQKIKDKVDLFDLGFSTFFLNRTNVSGIIKGGVLGGKSQNGKYKIDCRFNKESLIKRMEFLSSMKKRIAIYNLDVFDLIKKIKYRKNYFIFFDPPYYNKGSELYQNYFTHNEHINLSKKIKTIKKIPWIVTYDNVEQIRQIYNKFYYYEYSLQYTANRRYKGKEIMIYSNLLKPIVF</sequence>
<reference evidence="4" key="1">
    <citation type="submission" date="2016-11" db="EMBL/GenBank/DDBJ databases">
        <authorList>
            <person name="Varghese N."/>
            <person name="Submissions S."/>
        </authorList>
    </citation>
    <scope>NUCLEOTIDE SEQUENCE [LARGE SCALE GENOMIC DNA]</scope>
    <source>
        <strain evidence="4">DSM 16785</strain>
    </source>
</reference>
<dbReference type="InterPro" id="IPR012263">
    <property type="entry name" value="M_m6A_EcoRV"/>
</dbReference>
<comment type="caution">
    <text evidence="4">The sequence shown here is derived from an EMBL/GenBank/DDBJ whole genome shotgun (WGS) entry which is preliminary data.</text>
</comment>
<dbReference type="AlphaFoldDB" id="A0A1M4TQK0"/>
<evidence type="ECO:0000313" key="5">
    <source>
        <dbReference type="Proteomes" id="UP000184334"/>
    </source>
</evidence>
<dbReference type="PANTHER" id="PTHR30481">
    <property type="entry name" value="DNA ADENINE METHYLASE"/>
    <property type="match status" value="1"/>
</dbReference>
<proteinExistence type="predicted"/>
<dbReference type="PRINTS" id="PR00505">
    <property type="entry name" value="D12N6MTFRASE"/>
</dbReference>
<dbReference type="GO" id="GO:0009307">
    <property type="term" value="P:DNA restriction-modification system"/>
    <property type="evidence" value="ECO:0007669"/>
    <property type="project" value="InterPro"/>
</dbReference>
<dbReference type="PANTHER" id="PTHR30481:SF2">
    <property type="entry name" value="SITE-SPECIFIC DNA-METHYLTRANSFERASE (ADENINE-SPECIFIC)"/>
    <property type="match status" value="1"/>
</dbReference>
<dbReference type="RefSeq" id="WP_072863066.1">
    <property type="nucleotide sequence ID" value="NZ_FQUI01000005.1"/>
</dbReference>
<keyword evidence="2" id="KW-0808">Transferase</keyword>
<dbReference type="Gene3D" id="3.40.50.150">
    <property type="entry name" value="Vaccinia Virus protein VP39"/>
    <property type="match status" value="2"/>
</dbReference>
<dbReference type="PIRSF" id="PIRSF000398">
    <property type="entry name" value="M_m6A_EcoRV"/>
    <property type="match status" value="1"/>
</dbReference>